<feature type="region of interest" description="Disordered" evidence="1">
    <location>
        <begin position="1"/>
        <end position="159"/>
    </location>
</feature>
<feature type="compositionally biased region" description="Low complexity" evidence="1">
    <location>
        <begin position="71"/>
        <end position="81"/>
    </location>
</feature>
<gene>
    <name evidence="2" type="ORF">B0A48_06217</name>
</gene>
<protein>
    <submittedName>
        <fullName evidence="2">Uncharacterized protein</fullName>
    </submittedName>
</protein>
<dbReference type="EMBL" id="NAJO01000012">
    <property type="protein sequence ID" value="OQO08347.1"/>
    <property type="molecule type" value="Genomic_DNA"/>
</dbReference>
<sequence length="348" mass="37173">MAPSAKLAVKEAGLKVTTPEPARTRTSATPPTVKAQDSANPLNPSPTGSDEIKKLAPDSVAQLAQGVGADASKTPSSSSAKSTRKRTPTPKAATAPAAQKKTRGIKAPAAKVVKNNSRSPKRKADDLEDDDVALDEDAAATSPRKCKNLKLSTPKKPARGKSVATTTAAACSIADPPLFTAVGTKLTAVEKYIRAHDATPSLTFEPNTQITTVFRHDVFTALILLNVHFELSDVENTAIDLCNLIIETTDGGVHEDWNRERVDLSVDLQTGEAIRGTLAEHQLRNCLFLMWELDRIVMKRGAHTLLGAVDPRWRYESGTRDPNVATYAEEGPIGEAASFAGLGGFRTF</sequence>
<keyword evidence="3" id="KW-1185">Reference proteome</keyword>
<dbReference type="InParanoid" id="A0A1V8TAA8"/>
<evidence type="ECO:0000313" key="3">
    <source>
        <dbReference type="Proteomes" id="UP000192596"/>
    </source>
</evidence>
<feature type="compositionally biased region" description="Low complexity" evidence="1">
    <location>
        <begin position="89"/>
        <end position="99"/>
    </location>
</feature>
<reference evidence="3" key="1">
    <citation type="submission" date="2017-03" db="EMBL/GenBank/DDBJ databases">
        <title>Genomes of endolithic fungi from Antarctica.</title>
        <authorList>
            <person name="Coleine C."/>
            <person name="Masonjones S."/>
            <person name="Stajich J.E."/>
        </authorList>
    </citation>
    <scope>NUCLEOTIDE SEQUENCE [LARGE SCALE GENOMIC DNA]</scope>
    <source>
        <strain evidence="3">CCFEE 5527</strain>
    </source>
</reference>
<evidence type="ECO:0000256" key="1">
    <source>
        <dbReference type="SAM" id="MobiDB-lite"/>
    </source>
</evidence>
<dbReference type="AlphaFoldDB" id="A0A1V8TAA8"/>
<evidence type="ECO:0000313" key="2">
    <source>
        <dbReference type="EMBL" id="OQO08347.1"/>
    </source>
</evidence>
<dbReference type="Proteomes" id="UP000192596">
    <property type="component" value="Unassembled WGS sequence"/>
</dbReference>
<comment type="caution">
    <text evidence="2">The sequence shown here is derived from an EMBL/GenBank/DDBJ whole genome shotgun (WGS) entry which is preliminary data.</text>
</comment>
<feature type="compositionally biased region" description="Polar residues" evidence="1">
    <location>
        <begin position="35"/>
        <end position="48"/>
    </location>
</feature>
<name>A0A1V8TAA8_9PEZI</name>
<organism evidence="2 3">
    <name type="scientific">Cryoendolithus antarcticus</name>
    <dbReference type="NCBI Taxonomy" id="1507870"/>
    <lineage>
        <taxon>Eukaryota</taxon>
        <taxon>Fungi</taxon>
        <taxon>Dikarya</taxon>
        <taxon>Ascomycota</taxon>
        <taxon>Pezizomycotina</taxon>
        <taxon>Dothideomycetes</taxon>
        <taxon>Dothideomycetidae</taxon>
        <taxon>Cladosporiales</taxon>
        <taxon>Cladosporiaceae</taxon>
        <taxon>Cryoendolithus</taxon>
    </lineage>
</organism>
<accession>A0A1V8TAA8</accession>
<proteinExistence type="predicted"/>
<feature type="compositionally biased region" description="Low complexity" evidence="1">
    <location>
        <begin position="17"/>
        <end position="32"/>
    </location>
</feature>
<feature type="compositionally biased region" description="Acidic residues" evidence="1">
    <location>
        <begin position="126"/>
        <end position="138"/>
    </location>
</feature>